<dbReference type="Proteomes" id="UP000015102">
    <property type="component" value="Unassembled WGS sequence"/>
</dbReference>
<reference evidence="4" key="2">
    <citation type="submission" date="2015-06" db="UniProtKB">
        <authorList>
            <consortium name="EnsemblMetazoa"/>
        </authorList>
    </citation>
    <scope>IDENTIFICATION</scope>
</reference>
<accession>T1GWA1</accession>
<dbReference type="GO" id="GO:0005737">
    <property type="term" value="C:cytoplasm"/>
    <property type="evidence" value="ECO:0007669"/>
    <property type="project" value="UniProtKB-SubCell"/>
</dbReference>
<name>T1GWA1_MEGSC</name>
<dbReference type="PROSITE" id="PS51857">
    <property type="entry name" value="CSD_2"/>
    <property type="match status" value="1"/>
</dbReference>
<dbReference type="HOGENOM" id="CLU_117621_0_3_1"/>
<dbReference type="Gene3D" id="2.40.50.140">
    <property type="entry name" value="Nucleic acid-binding proteins"/>
    <property type="match status" value="1"/>
</dbReference>
<evidence type="ECO:0000256" key="2">
    <source>
        <dbReference type="ARBA" id="ARBA00022490"/>
    </source>
</evidence>
<evidence type="ECO:0000313" key="5">
    <source>
        <dbReference type="Proteomes" id="UP000015102"/>
    </source>
</evidence>
<dbReference type="PANTHER" id="PTHR46109">
    <property type="entry name" value="PROTEIN LIN-28"/>
    <property type="match status" value="1"/>
</dbReference>
<dbReference type="AlphaFoldDB" id="T1GWA1"/>
<dbReference type="GO" id="GO:0003729">
    <property type="term" value="F:mRNA binding"/>
    <property type="evidence" value="ECO:0007669"/>
    <property type="project" value="TreeGrafter"/>
</dbReference>
<feature type="domain" description="CSD" evidence="3">
    <location>
        <begin position="10"/>
        <end position="75"/>
    </location>
</feature>
<keyword evidence="2" id="KW-0963">Cytoplasm</keyword>
<dbReference type="PANTHER" id="PTHR46109:SF1">
    <property type="entry name" value="PROTEIN LIN-28 HOMOLOG"/>
    <property type="match status" value="1"/>
</dbReference>
<comment type="subcellular location">
    <subcellularLocation>
        <location evidence="1">Cytoplasm</location>
    </subcellularLocation>
</comment>
<dbReference type="OMA" id="FRSITGH"/>
<evidence type="ECO:0000259" key="3">
    <source>
        <dbReference type="PROSITE" id="PS51857"/>
    </source>
</evidence>
<dbReference type="SUPFAM" id="SSF50249">
    <property type="entry name" value="Nucleic acid-binding proteins"/>
    <property type="match status" value="1"/>
</dbReference>
<organism evidence="4 5">
    <name type="scientific">Megaselia scalaris</name>
    <name type="common">Humpbacked fly</name>
    <name type="synonym">Phora scalaris</name>
    <dbReference type="NCBI Taxonomy" id="36166"/>
    <lineage>
        <taxon>Eukaryota</taxon>
        <taxon>Metazoa</taxon>
        <taxon>Ecdysozoa</taxon>
        <taxon>Arthropoda</taxon>
        <taxon>Hexapoda</taxon>
        <taxon>Insecta</taxon>
        <taxon>Pterygota</taxon>
        <taxon>Neoptera</taxon>
        <taxon>Endopterygota</taxon>
        <taxon>Diptera</taxon>
        <taxon>Brachycera</taxon>
        <taxon>Muscomorpha</taxon>
        <taxon>Platypezoidea</taxon>
        <taxon>Phoridae</taxon>
        <taxon>Megaseliini</taxon>
        <taxon>Megaselia</taxon>
    </lineage>
</organism>
<dbReference type="InterPro" id="IPR012340">
    <property type="entry name" value="NA-bd_OB-fold"/>
</dbReference>
<dbReference type="GO" id="GO:0005634">
    <property type="term" value="C:nucleus"/>
    <property type="evidence" value="ECO:0007669"/>
    <property type="project" value="TreeGrafter"/>
</dbReference>
<protein>
    <recommendedName>
        <fullName evidence="3">CSD domain-containing protein</fullName>
    </recommendedName>
</protein>
<sequence>MDKDTDEQDFRKGRCKWFNVVKGWGFITPIEGGEEVFVHQSVIEMNGLRSLSEQEEVEYLFHRTERGLEATLVRGPG</sequence>
<dbReference type="InterPro" id="IPR012156">
    <property type="entry name" value="Cold_shock_CspA"/>
</dbReference>
<dbReference type="InterPro" id="IPR051373">
    <property type="entry name" value="Lin-28_RNA-binding"/>
</dbReference>
<dbReference type="EMBL" id="CAQQ02051725">
    <property type="status" value="NOT_ANNOTATED_CDS"/>
    <property type="molecule type" value="Genomic_DNA"/>
</dbReference>
<evidence type="ECO:0000313" key="4">
    <source>
        <dbReference type="EnsemblMetazoa" id="MESCA008074-PA"/>
    </source>
</evidence>
<dbReference type="InterPro" id="IPR002059">
    <property type="entry name" value="CSP_DNA-bd"/>
</dbReference>
<dbReference type="EnsemblMetazoa" id="MESCA008074-RA">
    <property type="protein sequence ID" value="MESCA008074-PA"/>
    <property type="gene ID" value="MESCA008074"/>
</dbReference>
<dbReference type="InterPro" id="IPR011129">
    <property type="entry name" value="CSD"/>
</dbReference>
<dbReference type="PRINTS" id="PR00050">
    <property type="entry name" value="COLDSHOCK"/>
</dbReference>
<dbReference type="CDD" id="cd04458">
    <property type="entry name" value="CSP_CDS"/>
    <property type="match status" value="1"/>
</dbReference>
<reference evidence="5" key="1">
    <citation type="submission" date="2013-02" db="EMBL/GenBank/DDBJ databases">
        <authorList>
            <person name="Hughes D."/>
        </authorList>
    </citation>
    <scope>NUCLEOTIDE SEQUENCE</scope>
    <source>
        <strain>Durham</strain>
        <strain evidence="5">NC isolate 2 -- Noor lab</strain>
    </source>
</reference>
<dbReference type="GO" id="GO:0031054">
    <property type="term" value="P:pre-miRNA processing"/>
    <property type="evidence" value="ECO:0007669"/>
    <property type="project" value="TreeGrafter"/>
</dbReference>
<proteinExistence type="predicted"/>
<dbReference type="PIRSF" id="PIRSF002599">
    <property type="entry name" value="Cold_shock_A"/>
    <property type="match status" value="1"/>
</dbReference>
<dbReference type="Pfam" id="PF00313">
    <property type="entry name" value="CSD"/>
    <property type="match status" value="1"/>
</dbReference>
<evidence type="ECO:0000256" key="1">
    <source>
        <dbReference type="ARBA" id="ARBA00004496"/>
    </source>
</evidence>
<keyword evidence="5" id="KW-1185">Reference proteome</keyword>
<dbReference type="STRING" id="36166.T1GWA1"/>
<dbReference type="SMART" id="SM00357">
    <property type="entry name" value="CSP"/>
    <property type="match status" value="1"/>
</dbReference>